<dbReference type="Pfam" id="PF00126">
    <property type="entry name" value="HTH_1"/>
    <property type="match status" value="1"/>
</dbReference>
<reference evidence="7" key="1">
    <citation type="journal article" date="2019" name="Int. J. Syst. Evol. Microbiol.">
        <title>The Global Catalogue of Microorganisms (GCM) 10K type strain sequencing project: providing services to taxonomists for standard genome sequencing and annotation.</title>
        <authorList>
            <consortium name="The Broad Institute Genomics Platform"/>
            <consortium name="The Broad Institute Genome Sequencing Center for Infectious Disease"/>
            <person name="Wu L."/>
            <person name="Ma J."/>
        </authorList>
    </citation>
    <scope>NUCLEOTIDE SEQUENCE [LARGE SCALE GENOMIC DNA]</scope>
    <source>
        <strain evidence="7">NBRC 112502</strain>
    </source>
</reference>
<gene>
    <name evidence="6" type="primary">bauR</name>
    <name evidence="6" type="ORF">GCM10010909_16200</name>
</gene>
<dbReference type="SUPFAM" id="SSF53850">
    <property type="entry name" value="Periplasmic binding protein-like II"/>
    <property type="match status" value="1"/>
</dbReference>
<evidence type="ECO:0000256" key="4">
    <source>
        <dbReference type="ARBA" id="ARBA00023163"/>
    </source>
</evidence>
<keyword evidence="4" id="KW-0804">Transcription</keyword>
<evidence type="ECO:0000313" key="6">
    <source>
        <dbReference type="EMBL" id="GLR66940.1"/>
    </source>
</evidence>
<comment type="similarity">
    <text evidence="1">Belongs to the LysR transcriptional regulatory family.</text>
</comment>
<dbReference type="InterPro" id="IPR036388">
    <property type="entry name" value="WH-like_DNA-bd_sf"/>
</dbReference>
<dbReference type="Proteomes" id="UP001156641">
    <property type="component" value="Unassembled WGS sequence"/>
</dbReference>
<dbReference type="PANTHER" id="PTHR30126:SF98">
    <property type="entry name" value="HTH-TYPE TRANSCRIPTIONAL ACTIVATOR BAUR"/>
    <property type="match status" value="1"/>
</dbReference>
<evidence type="ECO:0000256" key="1">
    <source>
        <dbReference type="ARBA" id="ARBA00009437"/>
    </source>
</evidence>
<comment type="caution">
    <text evidence="6">The sequence shown here is derived from an EMBL/GenBank/DDBJ whole genome shotgun (WGS) entry which is preliminary data.</text>
</comment>
<dbReference type="InterPro" id="IPR000847">
    <property type="entry name" value="LysR_HTH_N"/>
</dbReference>
<sequence>MLQLSGIDIRLIRLFVTVVECHGFSAAQVELNLSAPTISTHMRSLETRLGVRLCQRGRSGFSLTPHGESIYIAAKRLLGALNDFSVEAGAARRQLVGELRLGMVDALLTNKNLCLADAISIFLEMSPDLRIHISTSSPNEIEKQVIDGYLHAGLGSFHRQLSLLAYHPVILERQGLFCGVRHPLFTRQPHKISMKDLEMCDYIDRSYMTDARAERLFPSLKIYNSVGTMEAIATLILSGRFIGHLPVHYAQYWIDRLEMTEIRPDIFGFDSQFHIITRAGKSRPLLFDAFIRALKVAQTKQNSVGGGPISQ</sequence>
<keyword evidence="2" id="KW-0805">Transcription regulation</keyword>
<keyword evidence="7" id="KW-1185">Reference proteome</keyword>
<dbReference type="RefSeq" id="WP_284257639.1">
    <property type="nucleotide sequence ID" value="NZ_BSOS01000043.1"/>
</dbReference>
<keyword evidence="3" id="KW-0238">DNA-binding</keyword>
<organism evidence="6 7">
    <name type="scientific">Acidocella aquatica</name>
    <dbReference type="NCBI Taxonomy" id="1922313"/>
    <lineage>
        <taxon>Bacteria</taxon>
        <taxon>Pseudomonadati</taxon>
        <taxon>Pseudomonadota</taxon>
        <taxon>Alphaproteobacteria</taxon>
        <taxon>Acetobacterales</taxon>
        <taxon>Acidocellaceae</taxon>
        <taxon>Acidocella</taxon>
    </lineage>
</organism>
<evidence type="ECO:0000259" key="5">
    <source>
        <dbReference type="PROSITE" id="PS50931"/>
    </source>
</evidence>
<evidence type="ECO:0000256" key="2">
    <source>
        <dbReference type="ARBA" id="ARBA00023015"/>
    </source>
</evidence>
<dbReference type="Gene3D" id="3.40.190.290">
    <property type="match status" value="1"/>
</dbReference>
<protein>
    <submittedName>
        <fullName evidence="6">HTH-type transcriptional activator BauR</fullName>
    </submittedName>
</protein>
<dbReference type="InterPro" id="IPR005119">
    <property type="entry name" value="LysR_subst-bd"/>
</dbReference>
<accession>A0ABQ6A371</accession>
<dbReference type="SUPFAM" id="SSF46785">
    <property type="entry name" value="Winged helix' DNA-binding domain"/>
    <property type="match status" value="1"/>
</dbReference>
<name>A0ABQ6A371_9PROT</name>
<evidence type="ECO:0000256" key="3">
    <source>
        <dbReference type="ARBA" id="ARBA00023125"/>
    </source>
</evidence>
<dbReference type="EMBL" id="BSOS01000043">
    <property type="protein sequence ID" value="GLR66940.1"/>
    <property type="molecule type" value="Genomic_DNA"/>
</dbReference>
<dbReference type="InterPro" id="IPR036390">
    <property type="entry name" value="WH_DNA-bd_sf"/>
</dbReference>
<dbReference type="PANTHER" id="PTHR30126">
    <property type="entry name" value="HTH-TYPE TRANSCRIPTIONAL REGULATOR"/>
    <property type="match status" value="1"/>
</dbReference>
<feature type="domain" description="HTH lysR-type" evidence="5">
    <location>
        <begin position="7"/>
        <end position="64"/>
    </location>
</feature>
<proteinExistence type="inferred from homology"/>
<dbReference type="Pfam" id="PF03466">
    <property type="entry name" value="LysR_substrate"/>
    <property type="match status" value="1"/>
</dbReference>
<evidence type="ECO:0000313" key="7">
    <source>
        <dbReference type="Proteomes" id="UP001156641"/>
    </source>
</evidence>
<dbReference type="PROSITE" id="PS50931">
    <property type="entry name" value="HTH_LYSR"/>
    <property type="match status" value="1"/>
</dbReference>
<dbReference type="CDD" id="cd05466">
    <property type="entry name" value="PBP2_LTTR_substrate"/>
    <property type="match status" value="1"/>
</dbReference>
<dbReference type="Gene3D" id="1.10.10.10">
    <property type="entry name" value="Winged helix-like DNA-binding domain superfamily/Winged helix DNA-binding domain"/>
    <property type="match status" value="1"/>
</dbReference>